<dbReference type="Gene3D" id="1.10.10.10">
    <property type="entry name" value="Winged helix-like DNA-binding domain superfamily/Winged helix DNA-binding domain"/>
    <property type="match status" value="1"/>
</dbReference>
<dbReference type="SMART" id="SM00862">
    <property type="entry name" value="Trans_reg_C"/>
    <property type="match status" value="1"/>
</dbReference>
<protein>
    <submittedName>
        <fullName evidence="7">DNA-binding SARP family transcriptional activator</fullName>
    </submittedName>
</protein>
<evidence type="ECO:0000256" key="5">
    <source>
        <dbReference type="PROSITE-ProRule" id="PRU01091"/>
    </source>
</evidence>
<dbReference type="InterPro" id="IPR011990">
    <property type="entry name" value="TPR-like_helical_dom_sf"/>
</dbReference>
<sequence length="896" mass="96310">MGGADVDLGPAKQQCVIAVLLLTPGRSVPVGTLVDRIWGAYPPRASNAVAPYVARLRRVIAAAGGDPGLLQFVSGGYRIDVAAEQVDLHRARRLAAAAREAQRAGDDKSSAGLLRQALAGWEPIALAGLPGDWAARVREALHRERLDLLADLAEARLRLGFADAVVEELRPVAAEHPTAERVVAALMRALSAGGRVPEALECYARLRAAVSDELGSEPGAAVRELHVELLRGNEPASNRVPGPAVPAQLPADVAGFTAREDELRRLDEALGDDRPVVLAGTAGVGKTTLAVHWAHRVRHRFPGGQLFVNLGGFGPVESVLPPEEALRGFLEALGVPGPRIPRELPARAAMFRTLVAGRRLLIILDNARDADQVRPLLPGTPGSVVAITSRDQLLSLVAIEAARLVNVGLLTQAEARTMLAWRLGDQRVDAEPAAVRRLGDACAHLPIALAIVAARAAGRPDLPLASLADQLTAGDRFDVLDGHDASSNVRMVFSWSYRSLKPAAARLFRLLGLHPGPAFTATAAASLAGHPVDQVLDELVQAHLFVPAATGRYEQHDLLRAYAAELAGTDERDALHRLLDHYLHGASKAMRLNHTPSVLTLPPAQPGTVVDEIADDSAALAWLIANDSVLTRLIRLAGQAGFDGHAWRLARARDHFAVRQGRWNDLVELDQIGLRAARRTGDRAAEAELLRSLARALLMLGDHDGARRHALTAAGHFHELGEQTSEAQTHHFLADIFDRMGQPRTALRHARTALRVYEAIDDRAGMARALNATGWCHAVLGEHRLAVEHCARALAFFREIGDRDGEAATQGSLGYACEQSGELDAAIGHYNQSVRLCREIGERFYLADTLTHLGDCLRAKGDRRAARAAWSEALDVFDELDHPAQDLRVKLAAASE</sequence>
<dbReference type="SMART" id="SM00028">
    <property type="entry name" value="TPR"/>
    <property type="match status" value="5"/>
</dbReference>
<dbReference type="Gene3D" id="1.25.40.10">
    <property type="entry name" value="Tetratricopeptide repeat domain"/>
    <property type="match status" value="2"/>
</dbReference>
<dbReference type="GO" id="GO:0003677">
    <property type="term" value="F:DNA binding"/>
    <property type="evidence" value="ECO:0007669"/>
    <property type="project" value="UniProtKB-UniRule"/>
</dbReference>
<dbReference type="GO" id="GO:0043531">
    <property type="term" value="F:ADP binding"/>
    <property type="evidence" value="ECO:0007669"/>
    <property type="project" value="InterPro"/>
</dbReference>
<comment type="caution">
    <text evidence="7">The sequence shown here is derived from an EMBL/GenBank/DDBJ whole genome shotgun (WGS) entry which is preliminary data.</text>
</comment>
<dbReference type="AlphaFoldDB" id="A0A2P8I4F0"/>
<feature type="DNA-binding region" description="OmpR/PhoB-type" evidence="5">
    <location>
        <begin position="1"/>
        <end position="81"/>
    </location>
</feature>
<evidence type="ECO:0000256" key="3">
    <source>
        <dbReference type="ARBA" id="ARBA00023125"/>
    </source>
</evidence>
<keyword evidence="2" id="KW-0805">Transcription regulation</keyword>
<evidence type="ECO:0000256" key="1">
    <source>
        <dbReference type="ARBA" id="ARBA00005820"/>
    </source>
</evidence>
<dbReference type="Pfam" id="PF00486">
    <property type="entry name" value="Trans_reg_C"/>
    <property type="match status" value="1"/>
</dbReference>
<dbReference type="PROSITE" id="PS51755">
    <property type="entry name" value="OMPR_PHOB"/>
    <property type="match status" value="1"/>
</dbReference>
<evidence type="ECO:0000256" key="4">
    <source>
        <dbReference type="ARBA" id="ARBA00023163"/>
    </source>
</evidence>
<evidence type="ECO:0000313" key="8">
    <source>
        <dbReference type="Proteomes" id="UP000241118"/>
    </source>
</evidence>
<dbReference type="PRINTS" id="PR00364">
    <property type="entry name" value="DISEASERSIST"/>
</dbReference>
<dbReference type="SMART" id="SM01043">
    <property type="entry name" value="BTAD"/>
    <property type="match status" value="1"/>
</dbReference>
<keyword evidence="4" id="KW-0804">Transcription</keyword>
<accession>A0A2P8I4F0</accession>
<dbReference type="Gene3D" id="3.40.50.300">
    <property type="entry name" value="P-loop containing nucleotide triphosphate hydrolases"/>
    <property type="match status" value="1"/>
</dbReference>
<dbReference type="SUPFAM" id="SSF48452">
    <property type="entry name" value="TPR-like"/>
    <property type="match status" value="2"/>
</dbReference>
<dbReference type="InterPro" id="IPR027417">
    <property type="entry name" value="P-loop_NTPase"/>
</dbReference>
<evidence type="ECO:0000259" key="6">
    <source>
        <dbReference type="PROSITE" id="PS51755"/>
    </source>
</evidence>
<dbReference type="SUPFAM" id="SSF46894">
    <property type="entry name" value="C-terminal effector domain of the bipartite response regulators"/>
    <property type="match status" value="1"/>
</dbReference>
<keyword evidence="8" id="KW-1185">Reference proteome</keyword>
<dbReference type="CDD" id="cd15831">
    <property type="entry name" value="BTAD"/>
    <property type="match status" value="1"/>
</dbReference>
<dbReference type="EMBL" id="PYAX01000009">
    <property type="protein sequence ID" value="PSL53331.1"/>
    <property type="molecule type" value="Genomic_DNA"/>
</dbReference>
<dbReference type="InterPro" id="IPR019734">
    <property type="entry name" value="TPR_rpt"/>
</dbReference>
<dbReference type="InterPro" id="IPR016032">
    <property type="entry name" value="Sig_transdc_resp-reg_C-effctor"/>
</dbReference>
<dbReference type="InterPro" id="IPR001867">
    <property type="entry name" value="OmpR/PhoB-type_DNA-bd"/>
</dbReference>
<dbReference type="GO" id="GO:0000160">
    <property type="term" value="P:phosphorelay signal transduction system"/>
    <property type="evidence" value="ECO:0007669"/>
    <property type="project" value="InterPro"/>
</dbReference>
<dbReference type="SUPFAM" id="SSF52540">
    <property type="entry name" value="P-loop containing nucleoside triphosphate hydrolases"/>
    <property type="match status" value="1"/>
</dbReference>
<dbReference type="PANTHER" id="PTHR35807:SF1">
    <property type="entry name" value="TRANSCRIPTIONAL REGULATOR REDD"/>
    <property type="match status" value="1"/>
</dbReference>
<dbReference type="InterPro" id="IPR036388">
    <property type="entry name" value="WH-like_DNA-bd_sf"/>
</dbReference>
<comment type="similarity">
    <text evidence="1">Belongs to the AfsR/DnrI/RedD regulatory family.</text>
</comment>
<feature type="domain" description="OmpR/PhoB-type" evidence="6">
    <location>
        <begin position="1"/>
        <end position="81"/>
    </location>
</feature>
<keyword evidence="3 5" id="KW-0238">DNA-binding</keyword>
<dbReference type="PANTHER" id="PTHR35807">
    <property type="entry name" value="TRANSCRIPTIONAL REGULATOR REDD-RELATED"/>
    <property type="match status" value="1"/>
</dbReference>
<dbReference type="GO" id="GO:0006355">
    <property type="term" value="P:regulation of DNA-templated transcription"/>
    <property type="evidence" value="ECO:0007669"/>
    <property type="project" value="InterPro"/>
</dbReference>
<evidence type="ECO:0000256" key="2">
    <source>
        <dbReference type="ARBA" id="ARBA00023015"/>
    </source>
</evidence>
<dbReference type="InterPro" id="IPR051677">
    <property type="entry name" value="AfsR-DnrI-RedD_regulator"/>
</dbReference>
<organism evidence="7 8">
    <name type="scientific">Saccharothrix carnea</name>
    <dbReference type="NCBI Taxonomy" id="1280637"/>
    <lineage>
        <taxon>Bacteria</taxon>
        <taxon>Bacillati</taxon>
        <taxon>Actinomycetota</taxon>
        <taxon>Actinomycetes</taxon>
        <taxon>Pseudonocardiales</taxon>
        <taxon>Pseudonocardiaceae</taxon>
        <taxon>Saccharothrix</taxon>
    </lineage>
</organism>
<dbReference type="Pfam" id="PF13424">
    <property type="entry name" value="TPR_12"/>
    <property type="match status" value="1"/>
</dbReference>
<reference evidence="7 8" key="1">
    <citation type="submission" date="2018-03" db="EMBL/GenBank/DDBJ databases">
        <title>Genomic Encyclopedia of Type Strains, Phase III (KMG-III): the genomes of soil and plant-associated and newly described type strains.</title>
        <authorList>
            <person name="Whitman W."/>
        </authorList>
    </citation>
    <scope>NUCLEOTIDE SEQUENCE [LARGE SCALE GENOMIC DNA]</scope>
    <source>
        <strain evidence="7 8">CGMCC 4.7097</strain>
    </source>
</reference>
<evidence type="ECO:0000313" key="7">
    <source>
        <dbReference type="EMBL" id="PSL53331.1"/>
    </source>
</evidence>
<dbReference type="Pfam" id="PF03704">
    <property type="entry name" value="BTAD"/>
    <property type="match status" value="1"/>
</dbReference>
<name>A0A2P8I4F0_SACCR</name>
<dbReference type="InterPro" id="IPR005158">
    <property type="entry name" value="BTAD"/>
</dbReference>
<dbReference type="Proteomes" id="UP000241118">
    <property type="component" value="Unassembled WGS sequence"/>
</dbReference>
<proteinExistence type="inferred from homology"/>
<gene>
    <name evidence="7" type="ORF">B0I31_109121</name>
</gene>